<dbReference type="GO" id="GO:0005829">
    <property type="term" value="C:cytosol"/>
    <property type="evidence" value="ECO:0007669"/>
    <property type="project" value="TreeGrafter"/>
</dbReference>
<sequence>MTDGKTATTAGLRPRGRFITLEGGEGAGKSTQARLLADALRARGLDVVQTREPGGSQGAEDIRALLVTGEPGRWDPMTEALLHYAARRDHVRRVIAPALKAGRWVICDRFADSTMAYQGYGHRMGRESIRRLDTLVLNRFRPDLTLILDLPVEEGLARAGRRAEAPGDAGEDRYERMDDGFHARMRAGFHTIAEREPERCALVSAAEDVEAVHAAVLAVVAGRLPLPEPKREAE</sequence>
<dbReference type="EC" id="2.7.4.9" evidence="2 12"/>
<dbReference type="NCBIfam" id="TIGR00041">
    <property type="entry name" value="DTMP_kinase"/>
    <property type="match status" value="1"/>
</dbReference>
<dbReference type="HAMAP" id="MF_00165">
    <property type="entry name" value="Thymidylate_kinase"/>
    <property type="match status" value="1"/>
</dbReference>
<evidence type="ECO:0000256" key="12">
    <source>
        <dbReference type="HAMAP-Rule" id="MF_00165"/>
    </source>
</evidence>
<accession>K9HME9</accession>
<evidence type="ECO:0000313" key="14">
    <source>
        <dbReference type="EMBL" id="EKV31513.1"/>
    </source>
</evidence>
<keyword evidence="5 12" id="KW-0545">Nucleotide biosynthesis</keyword>
<evidence type="ECO:0000256" key="1">
    <source>
        <dbReference type="ARBA" id="ARBA00009776"/>
    </source>
</evidence>
<evidence type="ECO:0000256" key="7">
    <source>
        <dbReference type="ARBA" id="ARBA00022777"/>
    </source>
</evidence>
<comment type="catalytic activity">
    <reaction evidence="10 12">
        <text>dTMP + ATP = dTDP + ADP</text>
        <dbReference type="Rhea" id="RHEA:13517"/>
        <dbReference type="ChEBI" id="CHEBI:30616"/>
        <dbReference type="ChEBI" id="CHEBI:58369"/>
        <dbReference type="ChEBI" id="CHEBI:63528"/>
        <dbReference type="ChEBI" id="CHEBI:456216"/>
        <dbReference type="EC" id="2.7.4.9"/>
    </reaction>
</comment>
<evidence type="ECO:0000256" key="6">
    <source>
        <dbReference type="ARBA" id="ARBA00022741"/>
    </source>
</evidence>
<dbReference type="SUPFAM" id="SSF52540">
    <property type="entry name" value="P-loop containing nucleoside triphosphate hydrolases"/>
    <property type="match status" value="1"/>
</dbReference>
<reference evidence="14 15" key="1">
    <citation type="journal article" date="2013" name="Genome Announc.">
        <title>Draft Genome Sequence of an Alphaproteobacterium, Caenispirillum salinarum AK4(T), Isolated from a Solar Saltern.</title>
        <authorList>
            <person name="Khatri I."/>
            <person name="Singh A."/>
            <person name="Korpole S."/>
            <person name="Pinnaka A.K."/>
            <person name="Subramanian S."/>
        </authorList>
    </citation>
    <scope>NUCLEOTIDE SEQUENCE [LARGE SCALE GENOMIC DNA]</scope>
    <source>
        <strain evidence="14 15">AK4</strain>
    </source>
</reference>
<dbReference type="FunFam" id="3.40.50.300:FF:000225">
    <property type="entry name" value="Thymidylate kinase"/>
    <property type="match status" value="1"/>
</dbReference>
<comment type="caution">
    <text evidence="14">The sequence shown here is derived from an EMBL/GenBank/DDBJ whole genome shotgun (WGS) entry which is preliminary data.</text>
</comment>
<name>K9HME9_9PROT</name>
<dbReference type="PANTHER" id="PTHR10344:SF4">
    <property type="entry name" value="UMP-CMP KINASE 2, MITOCHONDRIAL"/>
    <property type="match status" value="1"/>
</dbReference>
<keyword evidence="6 12" id="KW-0547">Nucleotide-binding</keyword>
<dbReference type="Proteomes" id="UP000009881">
    <property type="component" value="Unassembled WGS sequence"/>
</dbReference>
<organism evidence="14 15">
    <name type="scientific">Caenispirillum salinarum AK4</name>
    <dbReference type="NCBI Taxonomy" id="1238182"/>
    <lineage>
        <taxon>Bacteria</taxon>
        <taxon>Pseudomonadati</taxon>
        <taxon>Pseudomonadota</taxon>
        <taxon>Alphaproteobacteria</taxon>
        <taxon>Rhodospirillales</taxon>
        <taxon>Novispirillaceae</taxon>
        <taxon>Caenispirillum</taxon>
    </lineage>
</organism>
<dbReference type="Pfam" id="PF02223">
    <property type="entry name" value="Thymidylate_kin"/>
    <property type="match status" value="1"/>
</dbReference>
<dbReference type="PATRIC" id="fig|1238182.3.peg.1549"/>
<dbReference type="InterPro" id="IPR018095">
    <property type="entry name" value="Thymidylate_kin_CS"/>
</dbReference>
<dbReference type="eggNOG" id="COG0125">
    <property type="taxonomic scope" value="Bacteria"/>
</dbReference>
<dbReference type="AlphaFoldDB" id="K9HME9"/>
<dbReference type="GO" id="GO:0006235">
    <property type="term" value="P:dTTP biosynthetic process"/>
    <property type="evidence" value="ECO:0007669"/>
    <property type="project" value="UniProtKB-UniRule"/>
</dbReference>
<dbReference type="InterPro" id="IPR027417">
    <property type="entry name" value="P-loop_NTPase"/>
</dbReference>
<evidence type="ECO:0000259" key="13">
    <source>
        <dbReference type="Pfam" id="PF02223"/>
    </source>
</evidence>
<dbReference type="STRING" id="1238182.C882_3886"/>
<proteinExistence type="inferred from homology"/>
<keyword evidence="7 12" id="KW-0418">Kinase</keyword>
<evidence type="ECO:0000256" key="8">
    <source>
        <dbReference type="ARBA" id="ARBA00022840"/>
    </source>
</evidence>
<dbReference type="GO" id="GO:0004798">
    <property type="term" value="F:dTMP kinase activity"/>
    <property type="evidence" value="ECO:0007669"/>
    <property type="project" value="UniProtKB-UniRule"/>
</dbReference>
<dbReference type="CDD" id="cd01672">
    <property type="entry name" value="TMPK"/>
    <property type="match status" value="1"/>
</dbReference>
<dbReference type="EMBL" id="ANHY01000006">
    <property type="protein sequence ID" value="EKV31513.1"/>
    <property type="molecule type" value="Genomic_DNA"/>
</dbReference>
<keyword evidence="15" id="KW-1185">Reference proteome</keyword>
<evidence type="ECO:0000256" key="10">
    <source>
        <dbReference type="ARBA" id="ARBA00048743"/>
    </source>
</evidence>
<evidence type="ECO:0000256" key="9">
    <source>
        <dbReference type="ARBA" id="ARBA00029962"/>
    </source>
</evidence>
<dbReference type="GO" id="GO:0006227">
    <property type="term" value="P:dUDP biosynthetic process"/>
    <property type="evidence" value="ECO:0007669"/>
    <property type="project" value="TreeGrafter"/>
</dbReference>
<dbReference type="PANTHER" id="PTHR10344">
    <property type="entry name" value="THYMIDYLATE KINASE"/>
    <property type="match status" value="1"/>
</dbReference>
<evidence type="ECO:0000256" key="11">
    <source>
        <dbReference type="ARBA" id="ARBA00057735"/>
    </source>
</evidence>
<evidence type="ECO:0000313" key="15">
    <source>
        <dbReference type="Proteomes" id="UP000009881"/>
    </source>
</evidence>
<evidence type="ECO:0000256" key="2">
    <source>
        <dbReference type="ARBA" id="ARBA00012980"/>
    </source>
</evidence>
<dbReference type="OrthoDB" id="9774907at2"/>
<comment type="function">
    <text evidence="11 12">Phosphorylation of dTMP to form dTDP in both de novo and salvage pathways of dTTP synthesis.</text>
</comment>
<dbReference type="InterPro" id="IPR018094">
    <property type="entry name" value="Thymidylate_kinase"/>
</dbReference>
<feature type="domain" description="Thymidylate kinase-like" evidence="13">
    <location>
        <begin position="21"/>
        <end position="215"/>
    </location>
</feature>
<protein>
    <recommendedName>
        <fullName evidence="3 12">Thymidylate kinase</fullName>
        <ecNumber evidence="2 12">2.7.4.9</ecNumber>
    </recommendedName>
    <alternativeName>
        <fullName evidence="9 12">dTMP kinase</fullName>
    </alternativeName>
</protein>
<dbReference type="InterPro" id="IPR039430">
    <property type="entry name" value="Thymidylate_kin-like_dom"/>
</dbReference>
<evidence type="ECO:0000256" key="3">
    <source>
        <dbReference type="ARBA" id="ARBA00017144"/>
    </source>
</evidence>
<dbReference type="Gene3D" id="3.40.50.300">
    <property type="entry name" value="P-loop containing nucleotide triphosphate hydrolases"/>
    <property type="match status" value="1"/>
</dbReference>
<evidence type="ECO:0000256" key="4">
    <source>
        <dbReference type="ARBA" id="ARBA00022679"/>
    </source>
</evidence>
<dbReference type="PROSITE" id="PS01331">
    <property type="entry name" value="THYMIDYLATE_KINASE"/>
    <property type="match status" value="1"/>
</dbReference>
<gene>
    <name evidence="12" type="primary">tmk</name>
    <name evidence="14" type="ORF">C882_3886</name>
</gene>
<feature type="binding site" evidence="12">
    <location>
        <begin position="23"/>
        <end position="30"/>
    </location>
    <ligand>
        <name>ATP</name>
        <dbReference type="ChEBI" id="CHEBI:30616"/>
    </ligand>
</feature>
<comment type="similarity">
    <text evidence="1 12">Belongs to the thymidylate kinase family.</text>
</comment>
<keyword evidence="4 12" id="KW-0808">Transferase</keyword>
<evidence type="ECO:0000256" key="5">
    <source>
        <dbReference type="ARBA" id="ARBA00022727"/>
    </source>
</evidence>
<dbReference type="RefSeq" id="WP_009539994.1">
    <property type="nucleotide sequence ID" value="NZ_ANHY01000006.1"/>
</dbReference>
<dbReference type="GO" id="GO:0005524">
    <property type="term" value="F:ATP binding"/>
    <property type="evidence" value="ECO:0007669"/>
    <property type="project" value="UniProtKB-UniRule"/>
</dbReference>
<keyword evidence="8 12" id="KW-0067">ATP-binding</keyword>
<dbReference type="GO" id="GO:0006233">
    <property type="term" value="P:dTDP biosynthetic process"/>
    <property type="evidence" value="ECO:0007669"/>
    <property type="project" value="InterPro"/>
</dbReference>